<proteinExistence type="predicted"/>
<organism evidence="2">
    <name type="scientific">Desulfofervidus auxilii</name>
    <dbReference type="NCBI Taxonomy" id="1621989"/>
    <lineage>
        <taxon>Bacteria</taxon>
        <taxon>Pseudomonadati</taxon>
        <taxon>Thermodesulfobacteriota</taxon>
        <taxon>Candidatus Desulfofervidia</taxon>
        <taxon>Candidatus Desulfofervidales</taxon>
        <taxon>Candidatus Desulfofervidaceae</taxon>
        <taxon>Candidatus Desulfofervidus</taxon>
    </lineage>
</organism>
<feature type="domain" description="Organic solvent tolerance-like N-terminal" evidence="1">
    <location>
        <begin position="32"/>
        <end position="72"/>
    </location>
</feature>
<feature type="non-terminal residue" evidence="2">
    <location>
        <position position="74"/>
    </location>
</feature>
<accession>A0A7C1VPN5</accession>
<evidence type="ECO:0000313" key="2">
    <source>
        <dbReference type="EMBL" id="HEC68223.1"/>
    </source>
</evidence>
<dbReference type="InterPro" id="IPR005653">
    <property type="entry name" value="OstA-like_N"/>
</dbReference>
<dbReference type="Proteomes" id="UP000885738">
    <property type="component" value="Unassembled WGS sequence"/>
</dbReference>
<evidence type="ECO:0000259" key="1">
    <source>
        <dbReference type="Pfam" id="PF03968"/>
    </source>
</evidence>
<dbReference type="Pfam" id="PF03968">
    <property type="entry name" value="LptD_N"/>
    <property type="match status" value="1"/>
</dbReference>
<reference evidence="2" key="1">
    <citation type="journal article" date="2020" name="mSystems">
        <title>Genome- and Community-Level Interaction Insights into Carbon Utilization and Element Cycling Functions of Hydrothermarchaeota in Hydrothermal Sediment.</title>
        <authorList>
            <person name="Zhou Z."/>
            <person name="Liu Y."/>
            <person name="Xu W."/>
            <person name="Pan J."/>
            <person name="Luo Z.H."/>
            <person name="Li M."/>
        </authorList>
    </citation>
    <scope>NUCLEOTIDE SEQUENCE [LARGE SCALE GENOMIC DNA]</scope>
    <source>
        <strain evidence="2">HyVt-389</strain>
    </source>
</reference>
<dbReference type="AlphaFoldDB" id="A0A7C1VPN5"/>
<sequence>MFGKIIFLIIIYLFFSMNLFAQKNNIPQELIKIKADQIIYDEKNNTYQAQGRVSLDQGKRHIEADKIMVNLNTN</sequence>
<protein>
    <recommendedName>
        <fullName evidence="1">Organic solvent tolerance-like N-terminal domain-containing protein</fullName>
    </recommendedName>
</protein>
<dbReference type="EMBL" id="DRIH01000187">
    <property type="protein sequence ID" value="HEC68223.1"/>
    <property type="molecule type" value="Genomic_DNA"/>
</dbReference>
<comment type="caution">
    <text evidence="2">The sequence shown here is derived from an EMBL/GenBank/DDBJ whole genome shotgun (WGS) entry which is preliminary data.</text>
</comment>
<dbReference type="Gene3D" id="2.60.450.10">
    <property type="entry name" value="Lipopolysaccharide (LPS) transport protein A like domain"/>
    <property type="match status" value="1"/>
</dbReference>
<name>A0A7C1VPN5_DESA2</name>
<gene>
    <name evidence="2" type="ORF">ENI35_05395</name>
</gene>